<comment type="caution">
    <text evidence="2">The sequence shown here is derived from an EMBL/GenBank/DDBJ whole genome shotgun (WGS) entry which is preliminary data.</text>
</comment>
<dbReference type="EMBL" id="VNKQ01000016">
    <property type="protein sequence ID" value="KAG0646346.1"/>
    <property type="molecule type" value="Genomic_DNA"/>
</dbReference>
<gene>
    <name evidence="2" type="ORF">D0Z07_8328</name>
</gene>
<dbReference type="InterPro" id="IPR019510">
    <property type="entry name" value="AKAP7-like_phosphoesterase"/>
</dbReference>
<evidence type="ECO:0000313" key="3">
    <source>
        <dbReference type="Proteomes" id="UP000785200"/>
    </source>
</evidence>
<evidence type="ECO:0000313" key="2">
    <source>
        <dbReference type="EMBL" id="KAG0646346.1"/>
    </source>
</evidence>
<dbReference type="InterPro" id="IPR009210">
    <property type="entry name" value="ASCC1"/>
</dbReference>
<dbReference type="PANTHER" id="PTHR13360:SF1">
    <property type="entry name" value="ACTIVATING SIGNAL COINTEGRATOR 1 COMPLEX SUBUNIT 1"/>
    <property type="match status" value="1"/>
</dbReference>
<protein>
    <recommendedName>
        <fullName evidence="1">A-kinase anchor protein 7-like phosphoesterase domain-containing protein</fullName>
    </recommendedName>
</protein>
<dbReference type="Proteomes" id="UP000785200">
    <property type="component" value="Unassembled WGS sequence"/>
</dbReference>
<sequence length="226" mass="25604">MPPKAPPPRLTHFLCIPLVTPQSRPQLQTSLNKFRADVTSSIPEKAIRPIGTLHLTIGVMSLLTQERIDRALGVLRNLDLKEMLSQVSESQDLRVTLRGLKAMHAPSKTAILYAPPVDEDPRLQAFCQKLWVVFKEAGFLVPDSRPLLLHATIVNTVYVPTTRDRGGHGRYKERLTFDARDIIERYEGYQWMSDVKVENIVLYQMGAKRSENGDEEYVAEGKARMP</sequence>
<keyword evidence="3" id="KW-1185">Reference proteome</keyword>
<feature type="domain" description="A-kinase anchor protein 7-like phosphoesterase" evidence="1">
    <location>
        <begin position="11"/>
        <end position="213"/>
    </location>
</feature>
<evidence type="ECO:0000259" key="1">
    <source>
        <dbReference type="Pfam" id="PF10469"/>
    </source>
</evidence>
<name>A0A9P6VEE3_9HELO</name>
<dbReference type="Pfam" id="PF10469">
    <property type="entry name" value="AKAP7_NLS"/>
    <property type="match status" value="1"/>
</dbReference>
<dbReference type="GO" id="GO:0006307">
    <property type="term" value="P:DNA alkylation repair"/>
    <property type="evidence" value="ECO:0007669"/>
    <property type="project" value="InterPro"/>
</dbReference>
<organism evidence="2 3">
    <name type="scientific">Hyphodiscus hymeniophilus</name>
    <dbReference type="NCBI Taxonomy" id="353542"/>
    <lineage>
        <taxon>Eukaryota</taxon>
        <taxon>Fungi</taxon>
        <taxon>Dikarya</taxon>
        <taxon>Ascomycota</taxon>
        <taxon>Pezizomycotina</taxon>
        <taxon>Leotiomycetes</taxon>
        <taxon>Helotiales</taxon>
        <taxon>Hyphodiscaceae</taxon>
        <taxon>Hyphodiscus</taxon>
    </lineage>
</organism>
<accession>A0A9P6VEE3</accession>
<dbReference type="InterPro" id="IPR009097">
    <property type="entry name" value="Cyclic_Pdiesterase"/>
</dbReference>
<proteinExistence type="predicted"/>
<reference evidence="2" key="1">
    <citation type="submission" date="2019-07" db="EMBL/GenBank/DDBJ databases">
        <title>Hyphodiscus hymeniophilus genome sequencing and assembly.</title>
        <authorList>
            <person name="Kramer G."/>
            <person name="Nodwell J."/>
        </authorList>
    </citation>
    <scope>NUCLEOTIDE SEQUENCE</scope>
    <source>
        <strain evidence="2">ATCC 34498</strain>
    </source>
</reference>
<dbReference type="PANTHER" id="PTHR13360">
    <property type="entry name" value="ACTIVATING SIGNAL COINTEGRATOR 1 COMPLEX SUBUNIT 1"/>
    <property type="match status" value="1"/>
</dbReference>
<dbReference type="SUPFAM" id="SSF55144">
    <property type="entry name" value="LigT-like"/>
    <property type="match status" value="1"/>
</dbReference>
<dbReference type="GO" id="GO:0006355">
    <property type="term" value="P:regulation of DNA-templated transcription"/>
    <property type="evidence" value="ECO:0007669"/>
    <property type="project" value="TreeGrafter"/>
</dbReference>
<dbReference type="AlphaFoldDB" id="A0A9P6VEE3"/>
<dbReference type="Gene3D" id="3.90.1140.10">
    <property type="entry name" value="Cyclic phosphodiesterase"/>
    <property type="match status" value="1"/>
</dbReference>
<dbReference type="GO" id="GO:0005634">
    <property type="term" value="C:nucleus"/>
    <property type="evidence" value="ECO:0007669"/>
    <property type="project" value="TreeGrafter"/>
</dbReference>
<dbReference type="OrthoDB" id="277832at2759"/>